<evidence type="ECO:0000256" key="6">
    <source>
        <dbReference type="ARBA" id="ARBA00023277"/>
    </source>
</evidence>
<comment type="similarity">
    <text evidence="1">Belongs to the four-carbon acid sugar kinase family.</text>
</comment>
<dbReference type="Pfam" id="PF07005">
    <property type="entry name" value="SBD_N"/>
    <property type="match status" value="1"/>
</dbReference>
<evidence type="ECO:0000259" key="8">
    <source>
        <dbReference type="Pfam" id="PF17042"/>
    </source>
</evidence>
<keyword evidence="6" id="KW-0119">Carbohydrate metabolism</keyword>
<keyword evidence="4" id="KW-0418">Kinase</keyword>
<proteinExistence type="inferred from homology"/>
<dbReference type="Proteomes" id="UP000031278">
    <property type="component" value="Unassembled WGS sequence"/>
</dbReference>
<dbReference type="RefSeq" id="WP_039459453.1">
    <property type="nucleotide sequence ID" value="NZ_JWLZ01000065.1"/>
</dbReference>
<keyword evidence="5" id="KW-0067">ATP-binding</keyword>
<evidence type="ECO:0000313" key="10">
    <source>
        <dbReference type="Proteomes" id="UP000031278"/>
    </source>
</evidence>
<protein>
    <recommendedName>
        <fullName evidence="11">Serine kinase</fullName>
    </recommendedName>
</protein>
<evidence type="ECO:0000256" key="2">
    <source>
        <dbReference type="ARBA" id="ARBA00022679"/>
    </source>
</evidence>
<feature type="domain" description="Four-carbon acid sugar kinase N-terminal" evidence="7">
    <location>
        <begin position="4"/>
        <end position="223"/>
    </location>
</feature>
<evidence type="ECO:0000256" key="4">
    <source>
        <dbReference type="ARBA" id="ARBA00022777"/>
    </source>
</evidence>
<dbReference type="Gene3D" id="3.40.980.20">
    <property type="entry name" value="Four-carbon acid sugar kinase, nucleotide binding domain"/>
    <property type="match status" value="1"/>
</dbReference>
<dbReference type="NCBIfam" id="NF047819">
    <property type="entry name" value="ThrnKinDtnkGamma"/>
    <property type="match status" value="1"/>
</dbReference>
<dbReference type="InterPro" id="IPR031475">
    <property type="entry name" value="NBD_C"/>
</dbReference>
<dbReference type="Gene3D" id="3.40.50.10840">
    <property type="entry name" value="Putative sugar-binding, N-terminal domain"/>
    <property type="match status" value="1"/>
</dbReference>
<reference evidence="9 10" key="1">
    <citation type="submission" date="2014-12" db="EMBL/GenBank/DDBJ databases">
        <title>Genome sequencing of Photobacterium gaetbulicola AD005a.</title>
        <authorList>
            <person name="Adrian T.G.S."/>
            <person name="Chan K.G."/>
        </authorList>
    </citation>
    <scope>NUCLEOTIDE SEQUENCE [LARGE SCALE GENOMIC DNA]</scope>
    <source>
        <strain evidence="9 10">AD005a</strain>
    </source>
</reference>
<name>A0A0B9GIG8_9GAMM</name>
<evidence type="ECO:0000259" key="7">
    <source>
        <dbReference type="Pfam" id="PF07005"/>
    </source>
</evidence>
<dbReference type="GO" id="GO:0005524">
    <property type="term" value="F:ATP binding"/>
    <property type="evidence" value="ECO:0007669"/>
    <property type="project" value="UniProtKB-KW"/>
</dbReference>
<feature type="domain" description="Four-carbon acid sugar kinase nucleotide binding" evidence="8">
    <location>
        <begin position="237"/>
        <end position="401"/>
    </location>
</feature>
<dbReference type="GO" id="GO:0016301">
    <property type="term" value="F:kinase activity"/>
    <property type="evidence" value="ECO:0007669"/>
    <property type="project" value="UniProtKB-KW"/>
</dbReference>
<dbReference type="InterPro" id="IPR037051">
    <property type="entry name" value="4-carb_acid_sugar_kinase_N_sf"/>
</dbReference>
<comment type="caution">
    <text evidence="9">The sequence shown here is derived from an EMBL/GenBank/DDBJ whole genome shotgun (WGS) entry which is preliminary data.</text>
</comment>
<gene>
    <name evidence="9" type="ORF">RJ45_05700</name>
</gene>
<evidence type="ECO:0000256" key="1">
    <source>
        <dbReference type="ARBA" id="ARBA00005715"/>
    </source>
</evidence>
<evidence type="ECO:0000256" key="5">
    <source>
        <dbReference type="ARBA" id="ARBA00022840"/>
    </source>
</evidence>
<keyword evidence="2" id="KW-0808">Transferase</keyword>
<accession>A0A0B9GIG8</accession>
<dbReference type="Pfam" id="PF17042">
    <property type="entry name" value="NBD_C"/>
    <property type="match status" value="1"/>
</dbReference>
<dbReference type="InterPro" id="IPR010737">
    <property type="entry name" value="4-carb_acid_sugar_kinase_N"/>
</dbReference>
<evidence type="ECO:0000256" key="3">
    <source>
        <dbReference type="ARBA" id="ARBA00022741"/>
    </source>
</evidence>
<organism evidence="9 10">
    <name type="scientific">Photobacterium gaetbulicola</name>
    <dbReference type="NCBI Taxonomy" id="1295392"/>
    <lineage>
        <taxon>Bacteria</taxon>
        <taxon>Pseudomonadati</taxon>
        <taxon>Pseudomonadota</taxon>
        <taxon>Gammaproteobacteria</taxon>
        <taxon>Vibrionales</taxon>
        <taxon>Vibrionaceae</taxon>
        <taxon>Photobacterium</taxon>
    </lineage>
</organism>
<dbReference type="EMBL" id="JWLZ01000065">
    <property type="protein sequence ID" value="KHT64585.1"/>
    <property type="molecule type" value="Genomic_DNA"/>
</dbReference>
<evidence type="ECO:0000313" key="9">
    <source>
        <dbReference type="EMBL" id="KHT64585.1"/>
    </source>
</evidence>
<sequence length="412" mass="43127">MPKLIVIADDFTGSNDTGVQLAKKGALVAVALTDRPVACDIPVINTESRAVTALEAAESVTRAFEQNADGDTRVVFKKIDSTFRGNIGAETEAAARAFGAKLIVVAGAIPAAGRTTVNGVCLVNGVPVVDTEFATDPKTPVNHAEIAKIIASQSALACRNITLAEIKEGVLDKTIIEVAAGEQPEVLILDAETDDDLAIIANSLANTSAKMVLVGAAGIANQLPKRLFLAGKQAPVLVLAGSMSAVTQQQVDHCQGKGLNIIDVDAQAIWHHPDSTLEQAISQAGELLQQGKHCAVRTARDQAERQRAQAFCQQQKITGTDMGNAVARFLGQLGKAMMESHPLSGVLFTGGDIATAVAAEIGADGYIIKGEVQPCIPYGHFTDHHIPVVTKAGGFGSTDAIEKIIQYLQDNS</sequence>
<dbReference type="InterPro" id="IPR042213">
    <property type="entry name" value="NBD_C_sf"/>
</dbReference>
<dbReference type="SUPFAM" id="SSF142764">
    <property type="entry name" value="YgbK-like"/>
    <property type="match status" value="1"/>
</dbReference>
<keyword evidence="3" id="KW-0547">Nucleotide-binding</keyword>
<dbReference type="AlphaFoldDB" id="A0A0B9GIG8"/>
<evidence type="ECO:0008006" key="11">
    <source>
        <dbReference type="Google" id="ProtNLM"/>
    </source>
</evidence>